<evidence type="ECO:0000256" key="4">
    <source>
        <dbReference type="ARBA" id="ARBA00023110"/>
    </source>
</evidence>
<organism evidence="8 9">
    <name type="scientific">Undibacterium rugosum</name>
    <dbReference type="NCBI Taxonomy" id="2762291"/>
    <lineage>
        <taxon>Bacteria</taxon>
        <taxon>Pseudomonadati</taxon>
        <taxon>Pseudomonadota</taxon>
        <taxon>Betaproteobacteria</taxon>
        <taxon>Burkholderiales</taxon>
        <taxon>Oxalobacteraceae</taxon>
        <taxon>Undibacterium</taxon>
    </lineage>
</organism>
<dbReference type="Gene3D" id="3.10.50.40">
    <property type="match status" value="1"/>
</dbReference>
<keyword evidence="5 8" id="KW-0413">Isomerase</keyword>
<feature type="chain" id="PRO_5037254407" description="peptidylprolyl isomerase" evidence="6">
    <location>
        <begin position="37"/>
        <end position="449"/>
    </location>
</feature>
<dbReference type="EMBL" id="JACOGG010000022">
    <property type="protein sequence ID" value="MBC3936835.1"/>
    <property type="molecule type" value="Genomic_DNA"/>
</dbReference>
<proteinExistence type="inferred from homology"/>
<dbReference type="PANTHER" id="PTHR47245">
    <property type="entry name" value="PEPTIDYLPROLYL ISOMERASE"/>
    <property type="match status" value="1"/>
</dbReference>
<evidence type="ECO:0000256" key="6">
    <source>
        <dbReference type="SAM" id="SignalP"/>
    </source>
</evidence>
<keyword evidence="9" id="KW-1185">Reference proteome</keyword>
<dbReference type="GO" id="GO:0003755">
    <property type="term" value="F:peptidyl-prolyl cis-trans isomerase activity"/>
    <property type="evidence" value="ECO:0007669"/>
    <property type="project" value="UniProtKB-KW"/>
</dbReference>
<dbReference type="InterPro" id="IPR000297">
    <property type="entry name" value="PPIase_PpiC"/>
</dbReference>
<comment type="catalytic activity">
    <reaction evidence="1">
        <text>[protein]-peptidylproline (omega=180) = [protein]-peptidylproline (omega=0)</text>
        <dbReference type="Rhea" id="RHEA:16237"/>
        <dbReference type="Rhea" id="RHEA-COMP:10747"/>
        <dbReference type="Rhea" id="RHEA-COMP:10748"/>
        <dbReference type="ChEBI" id="CHEBI:83833"/>
        <dbReference type="ChEBI" id="CHEBI:83834"/>
        <dbReference type="EC" id="5.2.1.8"/>
    </reaction>
</comment>
<evidence type="ECO:0000313" key="9">
    <source>
        <dbReference type="Proteomes" id="UP000612361"/>
    </source>
</evidence>
<dbReference type="PANTHER" id="PTHR47245:SF2">
    <property type="entry name" value="PEPTIDYL-PROLYL CIS-TRANS ISOMERASE HP_0175-RELATED"/>
    <property type="match status" value="1"/>
</dbReference>
<gene>
    <name evidence="8" type="ORF">H8K47_15835</name>
</gene>
<dbReference type="AlphaFoldDB" id="A0A923I5Q1"/>
<dbReference type="Proteomes" id="UP000612361">
    <property type="component" value="Unassembled WGS sequence"/>
</dbReference>
<comment type="caution">
    <text evidence="8">The sequence shown here is derived from an EMBL/GenBank/DDBJ whole genome shotgun (WGS) entry which is preliminary data.</text>
</comment>
<protein>
    <recommendedName>
        <fullName evidence="3">peptidylprolyl isomerase</fullName>
        <ecNumber evidence="3">5.2.1.8</ecNumber>
    </recommendedName>
</protein>
<feature type="domain" description="PpiC" evidence="7">
    <location>
        <begin position="302"/>
        <end position="383"/>
    </location>
</feature>
<evidence type="ECO:0000256" key="1">
    <source>
        <dbReference type="ARBA" id="ARBA00000971"/>
    </source>
</evidence>
<accession>A0A923I5Q1</accession>
<evidence type="ECO:0000313" key="8">
    <source>
        <dbReference type="EMBL" id="MBC3936835.1"/>
    </source>
</evidence>
<keyword evidence="6" id="KW-0732">Signal</keyword>
<keyword evidence="4 5" id="KW-0697">Rotamase</keyword>
<comment type="similarity">
    <text evidence="2">Belongs to the PpiC/parvulin rotamase family.</text>
</comment>
<dbReference type="PROSITE" id="PS50198">
    <property type="entry name" value="PPIC_PPIASE_2"/>
    <property type="match status" value="1"/>
</dbReference>
<dbReference type="Pfam" id="PF00639">
    <property type="entry name" value="Rotamase"/>
    <property type="match status" value="1"/>
</dbReference>
<evidence type="ECO:0000256" key="3">
    <source>
        <dbReference type="ARBA" id="ARBA00013194"/>
    </source>
</evidence>
<dbReference type="EC" id="5.2.1.8" evidence="3"/>
<dbReference type="SUPFAM" id="SSF54534">
    <property type="entry name" value="FKBP-like"/>
    <property type="match status" value="1"/>
</dbReference>
<dbReference type="RefSeq" id="WP_186882370.1">
    <property type="nucleotide sequence ID" value="NZ_JACOGG010000022.1"/>
</dbReference>
<dbReference type="InterPro" id="IPR050245">
    <property type="entry name" value="PrsA_foldase"/>
</dbReference>
<evidence type="ECO:0000256" key="2">
    <source>
        <dbReference type="ARBA" id="ARBA00007656"/>
    </source>
</evidence>
<name>A0A923I5Q1_9BURK</name>
<evidence type="ECO:0000256" key="5">
    <source>
        <dbReference type="PROSITE-ProRule" id="PRU00278"/>
    </source>
</evidence>
<reference evidence="8" key="1">
    <citation type="submission" date="2020-08" db="EMBL/GenBank/DDBJ databases">
        <title>Novel species isolated from subtropical streams in China.</title>
        <authorList>
            <person name="Lu H."/>
        </authorList>
    </citation>
    <scope>NUCLEOTIDE SEQUENCE</scope>
    <source>
        <strain evidence="8">CY7W</strain>
    </source>
</reference>
<evidence type="ECO:0000259" key="7">
    <source>
        <dbReference type="PROSITE" id="PS50198"/>
    </source>
</evidence>
<dbReference type="InterPro" id="IPR046357">
    <property type="entry name" value="PPIase_dom_sf"/>
</dbReference>
<feature type="signal peptide" evidence="6">
    <location>
        <begin position="1"/>
        <end position="36"/>
    </location>
</feature>
<sequence>MWNSRIARANKRCLHRLLCAAVGLLTAVGLASVASASVLAKVDGQAVHQLTVDVMLQLAQQQDASRTKAAVLEEIISNRSLVRAAEKRFAGLDLQAGAKRVGFDPAVAADDQLAAALRSAYLQPLEAGLKALPGASLQGKVSAEYPVTEKDWKKLLGAEDKLIVEYRWNEAQLKTAQQIVVLRSSLAPGGVITLADVYQRQNVQGRVELFARNQAFVRQQAMLYLSQRYVQDWAEQRFGSAAVADLRQALGEQNQVSALLALHGIGADIDAESPVLNSLAKQVKTAEIQTYYRQHKEEFKRIATIRARHIRVADQASAERIVQEARRGQDFAALARQWSIAPDAASGGDLGEIRHQGKLSWLQELAMMQEPGQVSPPFRAAVGPQEPAYWEVLLVSQRQDGYQPADSEAVRYLASRAIAQEKAVQQIRVLQRRARQAAKVDYLTAGSTT</sequence>